<reference evidence="2" key="1">
    <citation type="journal article" date="2014" name="PLoS Pathog.">
        <title>Expression profiling during Arabidopsis/downy mildew interaction reveals a highly-expressed effector that attenuates responses to salicylic acid.</title>
        <authorList>
            <person name="Asai S."/>
            <person name="Rallapalli G."/>
            <person name="Piquerez S.J.M."/>
            <person name="Caillaud M.C."/>
            <person name="Furzer O.J."/>
            <person name="Ishaque N."/>
            <person name="Wirthmueller L."/>
            <person name="Fabro G."/>
            <person name="Shirasu K."/>
            <person name="Jones J.D.G."/>
        </authorList>
    </citation>
    <scope>NUCLEOTIDE SEQUENCE</scope>
    <source>
        <strain evidence="2">Emoy2</strain>
    </source>
</reference>
<feature type="region of interest" description="Disordered" evidence="1">
    <location>
        <begin position="297"/>
        <end position="318"/>
    </location>
</feature>
<protein>
    <submittedName>
        <fullName evidence="2">RxLR effector candidate protein</fullName>
    </submittedName>
</protein>
<evidence type="ECO:0000256" key="1">
    <source>
        <dbReference type="SAM" id="MobiDB-lite"/>
    </source>
</evidence>
<accession>A0A090BHM1</accession>
<feature type="region of interest" description="Disordered" evidence="1">
    <location>
        <begin position="64"/>
        <end position="94"/>
    </location>
</feature>
<name>A0A090BHM1_HYAAE</name>
<sequence>MLGAVTSGMFVSALGANARARLMTIDALTDSPENKPAPRPLRAHVPDLEESMFASFAPACARTPTPAEARRPAAGPAPSGQPPATTASYTTSSASQRKMSIRKFDGTELYKRLESGFLDWGRTFLRAVNMAESSCGFTWSEDVKVDLLGHHLSGTAERYFHKQVDTWWNQRPTLDYVMCQLLATFKTTITASQAMKLFMQKKDSKRTWAEHYLYMVAVSDARGGAESLVLNNIVHHASPELMNVMLAKYDPTRVDYLRHAEDLAHFAQSIELGSGAIGCEVIAAHVDSKRHAHLLRMRHSGSRKADCRSKGKRRSGSL</sequence>
<evidence type="ECO:0000313" key="2">
    <source>
        <dbReference type="EMBL" id="BAP69138.1"/>
    </source>
</evidence>
<dbReference type="AlphaFoldDB" id="A0A090BHM1"/>
<gene>
    <name evidence="2" type="primary">HaRxLL487</name>
</gene>
<dbReference type="EMBL" id="AB922562">
    <property type="protein sequence ID" value="BAP69138.1"/>
    <property type="molecule type" value="mRNA"/>
</dbReference>
<proteinExistence type="evidence at transcript level"/>
<organism evidence="2">
    <name type="scientific">Hyaloperonospora arabidopsidis (strain Emoy2)</name>
    <name type="common">Downy mildew agent</name>
    <name type="synonym">Peronospora arabidopsidis</name>
    <dbReference type="NCBI Taxonomy" id="559515"/>
    <lineage>
        <taxon>Eukaryota</taxon>
        <taxon>Sar</taxon>
        <taxon>Stramenopiles</taxon>
        <taxon>Oomycota</taxon>
        <taxon>Peronosporomycetes</taxon>
        <taxon>Peronosporales</taxon>
        <taxon>Peronosporaceae</taxon>
        <taxon>Hyaloperonospora</taxon>
    </lineage>
</organism>